<keyword evidence="2" id="KW-0677">Repeat</keyword>
<keyword evidence="1" id="KW-0808">Transferase</keyword>
<feature type="domain" description="PRD" evidence="7">
    <location>
        <begin position="186"/>
        <end position="290"/>
    </location>
</feature>
<dbReference type="InterPro" id="IPR016152">
    <property type="entry name" value="PTrfase/Anion_transptr"/>
</dbReference>
<dbReference type="InterPro" id="IPR036634">
    <property type="entry name" value="PRD_sf"/>
</dbReference>
<evidence type="ECO:0000259" key="7">
    <source>
        <dbReference type="PROSITE" id="PS51372"/>
    </source>
</evidence>
<dbReference type="InterPro" id="IPR013011">
    <property type="entry name" value="PTS_EIIB_2"/>
</dbReference>
<dbReference type="CDD" id="cd05568">
    <property type="entry name" value="PTS_IIB_bgl_like"/>
    <property type="match status" value="1"/>
</dbReference>
<dbReference type="KEGG" id="vpn:A21D_02816"/>
<evidence type="ECO:0000313" key="9">
    <source>
        <dbReference type="EMBL" id="MEF2291753.1"/>
    </source>
</evidence>
<dbReference type="InterPro" id="IPR002178">
    <property type="entry name" value="PTS_EIIA_type-2_dom"/>
</dbReference>
<evidence type="ECO:0000259" key="6">
    <source>
        <dbReference type="PROSITE" id="PS51099"/>
    </source>
</evidence>
<evidence type="ECO:0000256" key="1">
    <source>
        <dbReference type="ARBA" id="ARBA00022679"/>
    </source>
</evidence>
<dbReference type="GO" id="GO:0006355">
    <property type="term" value="P:regulation of DNA-templated transcription"/>
    <property type="evidence" value="ECO:0007669"/>
    <property type="project" value="InterPro"/>
</dbReference>
<dbReference type="GO" id="GO:0009401">
    <property type="term" value="P:phosphoenolpyruvate-dependent sugar phosphotransferase system"/>
    <property type="evidence" value="ECO:0007669"/>
    <property type="project" value="InterPro"/>
</dbReference>
<dbReference type="Pfam" id="PF08279">
    <property type="entry name" value="HTH_11"/>
    <property type="match status" value="1"/>
</dbReference>
<dbReference type="AlphaFoldDB" id="A0A2K9J6I4"/>
<name>A0A2K9J6I4_9BACI</name>
<feature type="domain" description="PTS EIIA type-2" evidence="5">
    <location>
        <begin position="546"/>
        <end position="689"/>
    </location>
</feature>
<dbReference type="CDD" id="cd00211">
    <property type="entry name" value="PTS_IIA_fru"/>
    <property type="match status" value="1"/>
</dbReference>
<evidence type="ECO:0000256" key="4">
    <source>
        <dbReference type="ARBA" id="ARBA00023163"/>
    </source>
</evidence>
<evidence type="ECO:0000313" key="11">
    <source>
        <dbReference type="Proteomes" id="UP001356080"/>
    </source>
</evidence>
<reference evidence="8" key="1">
    <citation type="submission" date="2016-11" db="EMBL/GenBank/DDBJ databases">
        <title>Complete genome sequence of Virgibacillus dokdonensis 21D, a halophilic bacterium isolated from the deep hypersaline anoxic basin Discovery in the Mediterranean Sea.</title>
        <authorList>
            <person name="Zeaiter Z."/>
            <person name="Booth J.M."/>
            <person name="Prosdocimi E.M."/>
            <person name="Mapelli F."/>
            <person name="Fusi M."/>
            <person name="Daffonchio D."/>
            <person name="Borin S."/>
            <person name="Crotti E."/>
        </authorList>
    </citation>
    <scope>NUCLEOTIDE SEQUENCE</scope>
    <source>
        <strain evidence="8">21D</strain>
    </source>
</reference>
<dbReference type="STRING" id="302167.GCA_900166595_01645"/>
<dbReference type="Proteomes" id="UP001356080">
    <property type="component" value="Unassembled WGS sequence"/>
</dbReference>
<dbReference type="SUPFAM" id="SSF63520">
    <property type="entry name" value="PTS-regulatory domain, PRD"/>
    <property type="match status" value="2"/>
</dbReference>
<reference evidence="10" key="2">
    <citation type="submission" date="2016-11" db="EMBL/GenBank/DDBJ databases">
        <title>Complete genome sequence of Virgibacillus pantothenticus 21D, a halophilic bacterium isolated from the deep hypersaline anoxic basin Discovery in the Mediterranean Sea.</title>
        <authorList>
            <person name="Zeaiter Z."/>
            <person name="Booth J.M."/>
            <person name="Prosdocimi E.M."/>
            <person name="Mapelli F."/>
            <person name="Fusi M."/>
            <person name="Daffonchio D."/>
            <person name="Borin S."/>
            <person name="Crotti E."/>
        </authorList>
    </citation>
    <scope>NUCLEOTIDE SEQUENCE [LARGE SCALE GENOMIC DNA]</scope>
    <source>
        <strain evidence="10">21D</strain>
    </source>
</reference>
<protein>
    <submittedName>
        <fullName evidence="9">BglG family transcription antiterminator</fullName>
    </submittedName>
    <submittedName>
        <fullName evidence="8">Putative licABCH operon regulator</fullName>
    </submittedName>
</protein>
<evidence type="ECO:0000259" key="5">
    <source>
        <dbReference type="PROSITE" id="PS51094"/>
    </source>
</evidence>
<dbReference type="PANTHER" id="PTHR30185:SF18">
    <property type="entry name" value="TRANSCRIPTIONAL REGULATOR MTLR"/>
    <property type="match status" value="1"/>
</dbReference>
<evidence type="ECO:0000313" key="8">
    <source>
        <dbReference type="EMBL" id="AUJ25861.1"/>
    </source>
</evidence>
<dbReference type="InterPro" id="IPR050661">
    <property type="entry name" value="BglG_antiterminators"/>
</dbReference>
<dbReference type="PROSITE" id="PS51372">
    <property type="entry name" value="PRD_2"/>
    <property type="match status" value="2"/>
</dbReference>
<dbReference type="SUPFAM" id="SSF55804">
    <property type="entry name" value="Phoshotransferase/anion transport protein"/>
    <property type="match status" value="1"/>
</dbReference>
<dbReference type="PROSITE" id="PS51094">
    <property type="entry name" value="PTS_EIIA_TYPE_2"/>
    <property type="match status" value="1"/>
</dbReference>
<dbReference type="Pfam" id="PF02302">
    <property type="entry name" value="PTS_IIB"/>
    <property type="match status" value="1"/>
</dbReference>
<keyword evidence="11" id="KW-1185">Reference proteome</keyword>
<dbReference type="Proteomes" id="UP000234237">
    <property type="component" value="Chromosome"/>
</dbReference>
<dbReference type="InterPro" id="IPR011608">
    <property type="entry name" value="PRD"/>
</dbReference>
<dbReference type="PROSITE" id="PS00372">
    <property type="entry name" value="PTS_EIIA_TYPE_2_HIS"/>
    <property type="match status" value="1"/>
</dbReference>
<evidence type="ECO:0000313" key="10">
    <source>
        <dbReference type="Proteomes" id="UP000234237"/>
    </source>
</evidence>
<dbReference type="InterPro" id="IPR003501">
    <property type="entry name" value="PTS_EIIB_2/3"/>
</dbReference>
<keyword evidence="3" id="KW-0805">Transcription regulation</keyword>
<dbReference type="EMBL" id="CP018622">
    <property type="protein sequence ID" value="AUJ25861.1"/>
    <property type="molecule type" value="Genomic_DNA"/>
</dbReference>
<feature type="domain" description="PTS EIIB type-2" evidence="6">
    <location>
        <begin position="408"/>
        <end position="497"/>
    </location>
</feature>
<dbReference type="Gene3D" id="3.40.930.10">
    <property type="entry name" value="Mannitol-specific EII, Chain A"/>
    <property type="match status" value="1"/>
</dbReference>
<dbReference type="InterPro" id="IPR013196">
    <property type="entry name" value="HTH_11"/>
</dbReference>
<accession>A0A2K9J6I4</accession>
<dbReference type="RefSeq" id="WP_077703160.1">
    <property type="nucleotide sequence ID" value="NZ_CP018622.1"/>
</dbReference>
<feature type="domain" description="PRD" evidence="7">
    <location>
        <begin position="296"/>
        <end position="403"/>
    </location>
</feature>
<keyword evidence="4" id="KW-0804">Transcription</keyword>
<dbReference type="InterPro" id="IPR036095">
    <property type="entry name" value="PTS_EIIB-like_sf"/>
</dbReference>
<dbReference type="Gene3D" id="1.10.1790.10">
    <property type="entry name" value="PRD domain"/>
    <property type="match status" value="2"/>
</dbReference>
<organism evidence="8 10">
    <name type="scientific">Virgibacillus dokdonensis</name>
    <dbReference type="NCBI Taxonomy" id="302167"/>
    <lineage>
        <taxon>Bacteria</taxon>
        <taxon>Bacillati</taxon>
        <taxon>Bacillota</taxon>
        <taxon>Bacilli</taxon>
        <taxon>Bacillales</taxon>
        <taxon>Bacillaceae</taxon>
        <taxon>Virgibacillus</taxon>
    </lineage>
</organism>
<dbReference type="GO" id="GO:0008982">
    <property type="term" value="F:protein-N(PI)-phosphohistidine-sugar phosphotransferase activity"/>
    <property type="evidence" value="ECO:0007669"/>
    <property type="project" value="InterPro"/>
</dbReference>
<reference evidence="9 11" key="3">
    <citation type="submission" date="2024-01" db="EMBL/GenBank/DDBJ databases">
        <title>Survival strategy associated with biotechnological potential of Virgibacillus dokdonensis T4.6 isolated from salt-fermented shrimp paste.</title>
        <authorList>
            <person name="Doan T.V."/>
            <person name="Quach N.T."/>
            <person name="Phi Q.-T."/>
        </authorList>
    </citation>
    <scope>NUCLEOTIDE SEQUENCE [LARGE SCALE GENOMIC DNA]</scope>
    <source>
        <strain evidence="9 11">T4.6</strain>
    </source>
</reference>
<dbReference type="Gene3D" id="3.40.50.2300">
    <property type="match status" value="1"/>
</dbReference>
<dbReference type="InterPro" id="IPR036388">
    <property type="entry name" value="WH-like_DNA-bd_sf"/>
</dbReference>
<proteinExistence type="predicted"/>
<dbReference type="Pfam" id="PF00874">
    <property type="entry name" value="PRD"/>
    <property type="match status" value="2"/>
</dbReference>
<dbReference type="PANTHER" id="PTHR30185">
    <property type="entry name" value="CRYPTIC BETA-GLUCOSIDE BGL OPERON ANTITERMINATOR"/>
    <property type="match status" value="1"/>
</dbReference>
<sequence>MNNRARDIVLLFIENDHFFTVHALTQHFSVSQRTIYNDLMDIDAFLAEHDLPSLLRQKRNGIKLQLRKSDQKKLKDLLDQEELGVYSPEERKNAALHYMLTRHEYVTIDQVSNFLKVSRNTVINDMKQWKLWLQDQSLSLTSYPYKGLKIEGTELAMRKALLTIYKNEKRERVQITSVEQSILNEFLSVEEINHLTRMVRKAEDDLQIIISDHSYFRVILHLGLAITRVKMRRTLNDEAISASVLETREYEVACIIKKEIERAFSIVFPENEVMYFASQLVSSSLQGAKQYGNTNDQWLPLQMVTRTFVEKLETVFHMSFMEDAQLFNGLMAHLRPAIYRLKNDTHIENPVLNAIKENYQYVHHQVMQTIPVIETQLDVNFNEHEASFITMYVTAAIERQKKKIRRKPVVIIVCDTGMSTSQMLATQLKNLFHIRVLGAFPARQAAEIVQQEFIDLVITTVSIEIKGTEVINVNPVLSKEDIQKLALLLEKFEGQELLVLDILQIMEPYCTVHNSLELRNKLQQYFQHDATKTRQLERRANPVLIEVLNENLIITQSDVQDRDSAVKLSGELLLKNDLIKRDYIEAMVNNVHENGTYIVIAPGIAMPHARPEYGAKDIGFSIVTLKDPIAFGHRTNDPVRIVIGFCAIDHETHLTALSELVGVLNQEEKLTAILNAESSKEIMDIFQKEEKQ</sequence>
<dbReference type="PROSITE" id="PS51099">
    <property type="entry name" value="PTS_EIIB_TYPE_2"/>
    <property type="match status" value="1"/>
</dbReference>
<evidence type="ECO:0000256" key="2">
    <source>
        <dbReference type="ARBA" id="ARBA00022737"/>
    </source>
</evidence>
<dbReference type="EMBL" id="JAZHPM010000009">
    <property type="protein sequence ID" value="MEF2291753.1"/>
    <property type="molecule type" value="Genomic_DNA"/>
</dbReference>
<dbReference type="SUPFAM" id="SSF52794">
    <property type="entry name" value="PTS system IIB component-like"/>
    <property type="match status" value="1"/>
</dbReference>
<evidence type="ECO:0000256" key="3">
    <source>
        <dbReference type="ARBA" id="ARBA00023015"/>
    </source>
</evidence>
<dbReference type="Pfam" id="PF00359">
    <property type="entry name" value="PTS_EIIA_2"/>
    <property type="match status" value="1"/>
</dbReference>
<dbReference type="Gene3D" id="1.10.10.10">
    <property type="entry name" value="Winged helix-like DNA-binding domain superfamily/Winged helix DNA-binding domain"/>
    <property type="match status" value="1"/>
</dbReference>
<gene>
    <name evidence="8" type="primary">licR_10</name>
    <name evidence="8" type="ORF">A21D_02816</name>
    <name evidence="9" type="ORF">V2W34_06950</name>
</gene>